<dbReference type="SUPFAM" id="SSF141072">
    <property type="entry name" value="CalX-like"/>
    <property type="match status" value="3"/>
</dbReference>
<feature type="region of interest" description="Disordered" evidence="4">
    <location>
        <begin position="513"/>
        <end position="560"/>
    </location>
</feature>
<protein>
    <recommendedName>
        <fullName evidence="5">Calx-beta domain-containing protein</fullName>
    </recommendedName>
</protein>
<feature type="domain" description="Calx-beta" evidence="5">
    <location>
        <begin position="63"/>
        <end position="167"/>
    </location>
</feature>
<dbReference type="Pfam" id="PF03160">
    <property type="entry name" value="Calx-beta"/>
    <property type="match status" value="3"/>
</dbReference>
<feature type="region of interest" description="Disordered" evidence="4">
    <location>
        <begin position="450"/>
        <end position="484"/>
    </location>
</feature>
<evidence type="ECO:0000256" key="2">
    <source>
        <dbReference type="ARBA" id="ARBA00022737"/>
    </source>
</evidence>
<keyword evidence="1" id="KW-0732">Signal</keyword>
<feature type="compositionally biased region" description="Basic and acidic residues" evidence="4">
    <location>
        <begin position="514"/>
        <end position="529"/>
    </location>
</feature>
<evidence type="ECO:0000256" key="1">
    <source>
        <dbReference type="ARBA" id="ARBA00022729"/>
    </source>
</evidence>
<dbReference type="InterPro" id="IPR038081">
    <property type="entry name" value="CalX-like_sf"/>
</dbReference>
<feature type="compositionally biased region" description="Basic and acidic residues" evidence="4">
    <location>
        <begin position="536"/>
        <end position="550"/>
    </location>
</feature>
<feature type="compositionally biased region" description="Basic and acidic residues" evidence="4">
    <location>
        <begin position="450"/>
        <end position="464"/>
    </location>
</feature>
<dbReference type="EMBL" id="OZ035838">
    <property type="protein sequence ID" value="CAL1584852.1"/>
    <property type="molecule type" value="Genomic_DNA"/>
</dbReference>
<evidence type="ECO:0000256" key="3">
    <source>
        <dbReference type="ARBA" id="ARBA00022837"/>
    </source>
</evidence>
<keyword evidence="2" id="KW-0677">Repeat</keyword>
<dbReference type="GO" id="GO:0009653">
    <property type="term" value="P:anatomical structure morphogenesis"/>
    <property type="evidence" value="ECO:0007669"/>
    <property type="project" value="TreeGrafter"/>
</dbReference>
<evidence type="ECO:0000259" key="5">
    <source>
        <dbReference type="SMART" id="SM00237"/>
    </source>
</evidence>
<evidence type="ECO:0000313" key="6">
    <source>
        <dbReference type="EMBL" id="CAL1584852.1"/>
    </source>
</evidence>
<name>A0AAV2K4I5_KNICA</name>
<organism evidence="6 7">
    <name type="scientific">Knipowitschia caucasica</name>
    <name type="common">Caucasian dwarf goby</name>
    <name type="synonym">Pomatoschistus caucasicus</name>
    <dbReference type="NCBI Taxonomy" id="637954"/>
    <lineage>
        <taxon>Eukaryota</taxon>
        <taxon>Metazoa</taxon>
        <taxon>Chordata</taxon>
        <taxon>Craniata</taxon>
        <taxon>Vertebrata</taxon>
        <taxon>Euteleostomi</taxon>
        <taxon>Actinopterygii</taxon>
        <taxon>Neopterygii</taxon>
        <taxon>Teleostei</taxon>
        <taxon>Neoteleostei</taxon>
        <taxon>Acanthomorphata</taxon>
        <taxon>Gobiaria</taxon>
        <taxon>Gobiiformes</taxon>
        <taxon>Gobioidei</taxon>
        <taxon>Gobiidae</taxon>
        <taxon>Gobiinae</taxon>
        <taxon>Knipowitschia</taxon>
    </lineage>
</organism>
<keyword evidence="3" id="KW-0106">Calcium</keyword>
<sequence length="560" mass="61389">MVFAGEDYVGISRSLDFAPGVMMQRVRVVVLDDMGQPVLEGPENFELVLRMPMNGILGQPSKSTVTINDSISDLPQMQFRDAVHVVSESAGRLSVWVVRSGDISHSSSVRCYTRQGSAQVMMDFTERPNTEASVITFQPGEREKACVLEIMDDTEYEEDEELRLVLGSPRSPSPYGASVGPQNETLVKIQDGSDKSVIRFGQSKFSVMEPAQSGQRSTVRVSVQRLGDTSKVSVVRVHTKDGSATSGEDYNPVSQEIVFKDGETVHHVEVEILYDGVREMREAFTVHLRPDENMVAETKLSKAIIYIEETDSMADVTFPSVPRVVSLQQYDHMQRSGDPSPTAGYPVICVTACNPKYPDFDRTGSICSSESINNTLTRYRWLVSAPSGPDGVTSPMGEVDFNTFFTSSKLLTLDSVYFQAGSRVQCAARAVNQDGQEGLELTSAVVTISREEGERGRGEERREGGAVVAISREEGDRGRGERREGREVLWSLSAGRKVRGGGEGREGGAVVTISREEGERGRGEERREGGAVVTISREEGERGRGGERGRCCGHYQQGGR</sequence>
<accession>A0AAV2K4I5</accession>
<dbReference type="PANTHER" id="PTHR45739">
    <property type="entry name" value="MATRIX PROTEIN, PUTATIVE-RELATED"/>
    <property type="match status" value="1"/>
</dbReference>
<reference evidence="6 7" key="1">
    <citation type="submission" date="2024-04" db="EMBL/GenBank/DDBJ databases">
        <authorList>
            <person name="Waldvogel A.-M."/>
            <person name="Schoenle A."/>
        </authorList>
    </citation>
    <scope>NUCLEOTIDE SEQUENCE [LARGE SCALE GENOMIC DNA]</scope>
</reference>
<dbReference type="GO" id="GO:0007154">
    <property type="term" value="P:cell communication"/>
    <property type="evidence" value="ECO:0007669"/>
    <property type="project" value="InterPro"/>
</dbReference>
<proteinExistence type="predicted"/>
<dbReference type="Gene3D" id="2.60.40.2030">
    <property type="match status" value="3"/>
</dbReference>
<dbReference type="AlphaFoldDB" id="A0AAV2K4I5"/>
<dbReference type="SMART" id="SM00237">
    <property type="entry name" value="Calx_beta"/>
    <property type="match status" value="2"/>
</dbReference>
<dbReference type="InterPro" id="IPR003644">
    <property type="entry name" value="Calx_beta"/>
</dbReference>
<dbReference type="GO" id="GO:0016020">
    <property type="term" value="C:membrane"/>
    <property type="evidence" value="ECO:0007669"/>
    <property type="project" value="InterPro"/>
</dbReference>
<feature type="compositionally biased region" description="Basic and acidic residues" evidence="4">
    <location>
        <begin position="471"/>
        <end position="484"/>
    </location>
</feature>
<dbReference type="Proteomes" id="UP001497482">
    <property type="component" value="Chromosome 16"/>
</dbReference>
<gene>
    <name evidence="6" type="ORF">KC01_LOCUS15120</name>
</gene>
<evidence type="ECO:0000256" key="4">
    <source>
        <dbReference type="SAM" id="MobiDB-lite"/>
    </source>
</evidence>
<dbReference type="PANTHER" id="PTHR45739:SF8">
    <property type="entry name" value="FRAS1-RELATED EXTRACELLULAR MATRIX PROTEIN 1"/>
    <property type="match status" value="1"/>
</dbReference>
<evidence type="ECO:0000313" key="7">
    <source>
        <dbReference type="Proteomes" id="UP001497482"/>
    </source>
</evidence>
<dbReference type="InterPro" id="IPR051561">
    <property type="entry name" value="FRAS1_ECM"/>
</dbReference>
<feature type="domain" description="Calx-beta" evidence="5">
    <location>
        <begin position="185"/>
        <end position="289"/>
    </location>
</feature>
<keyword evidence="7" id="KW-1185">Reference proteome</keyword>